<protein>
    <submittedName>
        <fullName evidence="5">MarR family transcriptional regulator</fullName>
    </submittedName>
</protein>
<sequence>MRMKSYTNEELELALNLFKTFARAFKSVSEHSIRDSKEHGFNPTEFSVLELLYTKGPQKLQQIGSRLLLVSGNVTYVIDKLEKNEFIYREQDPKDKRSVYANLTEKGRTYLDEIYPVHTLRMARAFSGLSIDEQQQLMALLKKAGVHSQHLLFR</sequence>
<dbReference type="GO" id="GO:0003677">
    <property type="term" value="F:DNA binding"/>
    <property type="evidence" value="ECO:0007669"/>
    <property type="project" value="UniProtKB-KW"/>
</dbReference>
<keyword evidence="1" id="KW-0805">Transcription regulation</keyword>
<dbReference type="GO" id="GO:0003700">
    <property type="term" value="F:DNA-binding transcription factor activity"/>
    <property type="evidence" value="ECO:0007669"/>
    <property type="project" value="InterPro"/>
</dbReference>
<dbReference type="AlphaFoldDB" id="A0A084H2P6"/>
<dbReference type="PROSITE" id="PS50995">
    <property type="entry name" value="HTH_MARR_2"/>
    <property type="match status" value="1"/>
</dbReference>
<dbReference type="GO" id="GO:0006950">
    <property type="term" value="P:response to stress"/>
    <property type="evidence" value="ECO:0007669"/>
    <property type="project" value="TreeGrafter"/>
</dbReference>
<dbReference type="SMART" id="SM00347">
    <property type="entry name" value="HTH_MARR"/>
    <property type="match status" value="1"/>
</dbReference>
<keyword evidence="2" id="KW-0238">DNA-binding</keyword>
<keyword evidence="3" id="KW-0804">Transcription</keyword>
<gene>
    <name evidence="5" type="ORF">GS18_0202600</name>
</gene>
<accession>A0A084H2P6</accession>
<dbReference type="Proteomes" id="UP000028549">
    <property type="component" value="Unassembled WGS sequence"/>
</dbReference>
<dbReference type="EMBL" id="JNVC02000001">
    <property type="protein sequence ID" value="KEZ53858.1"/>
    <property type="molecule type" value="Genomic_DNA"/>
</dbReference>
<evidence type="ECO:0000256" key="2">
    <source>
        <dbReference type="ARBA" id="ARBA00023125"/>
    </source>
</evidence>
<dbReference type="PANTHER" id="PTHR33164">
    <property type="entry name" value="TRANSCRIPTIONAL REGULATOR, MARR FAMILY"/>
    <property type="match status" value="1"/>
</dbReference>
<evidence type="ECO:0000313" key="6">
    <source>
        <dbReference type="Proteomes" id="UP000028549"/>
    </source>
</evidence>
<dbReference type="PROSITE" id="PS01117">
    <property type="entry name" value="HTH_MARR_1"/>
    <property type="match status" value="1"/>
</dbReference>
<reference evidence="5 6" key="1">
    <citation type="journal article" date="2005" name="Int. J. Syst. Evol. Microbiol.">
        <title>Bacillus cibi sp. nov., isolated from jeotgal, a traditional Korean fermented seafood.</title>
        <authorList>
            <person name="Yoon J.H."/>
            <person name="Lee C.H."/>
            <person name="Oh T.K."/>
        </authorList>
    </citation>
    <scope>NUCLEOTIDE SEQUENCE [LARGE SCALE GENOMIC DNA]</scope>
    <source>
        <strain evidence="5 6">DSM 16189</strain>
    </source>
</reference>
<dbReference type="Pfam" id="PF01047">
    <property type="entry name" value="MarR"/>
    <property type="match status" value="1"/>
</dbReference>
<dbReference type="SUPFAM" id="SSF46785">
    <property type="entry name" value="Winged helix' DNA-binding domain"/>
    <property type="match status" value="1"/>
</dbReference>
<dbReference type="Gene3D" id="1.10.10.10">
    <property type="entry name" value="Winged helix-like DNA-binding domain superfamily/Winged helix DNA-binding domain"/>
    <property type="match status" value="1"/>
</dbReference>
<evidence type="ECO:0000256" key="3">
    <source>
        <dbReference type="ARBA" id="ARBA00023163"/>
    </source>
</evidence>
<dbReference type="STRING" id="246786.GS18_0202600"/>
<dbReference type="InterPro" id="IPR000835">
    <property type="entry name" value="HTH_MarR-typ"/>
</dbReference>
<name>A0A084H2P6_METID</name>
<evidence type="ECO:0000313" key="5">
    <source>
        <dbReference type="EMBL" id="KEZ53858.1"/>
    </source>
</evidence>
<dbReference type="InterPro" id="IPR036390">
    <property type="entry name" value="WH_DNA-bd_sf"/>
</dbReference>
<dbReference type="InterPro" id="IPR036388">
    <property type="entry name" value="WH-like_DNA-bd_sf"/>
</dbReference>
<dbReference type="InterPro" id="IPR023187">
    <property type="entry name" value="Tscrpt_reg_MarR-type_CS"/>
</dbReference>
<proteinExistence type="predicted"/>
<feature type="domain" description="HTH marR-type" evidence="4">
    <location>
        <begin position="14"/>
        <end position="146"/>
    </location>
</feature>
<comment type="caution">
    <text evidence="5">The sequence shown here is derived from an EMBL/GenBank/DDBJ whole genome shotgun (WGS) entry which is preliminary data.</text>
</comment>
<dbReference type="OrthoDB" id="9799747at2"/>
<dbReference type="PANTHER" id="PTHR33164:SF56">
    <property type="entry name" value="HTH-TYPE TRANSCRIPTIONAL REGULATOR MHQR"/>
    <property type="match status" value="1"/>
</dbReference>
<organism evidence="5 6">
    <name type="scientific">Metabacillus indicus</name>
    <name type="common">Bacillus indicus</name>
    <dbReference type="NCBI Taxonomy" id="246786"/>
    <lineage>
        <taxon>Bacteria</taxon>
        <taxon>Bacillati</taxon>
        <taxon>Bacillota</taxon>
        <taxon>Bacilli</taxon>
        <taxon>Bacillales</taxon>
        <taxon>Bacillaceae</taxon>
        <taxon>Metabacillus</taxon>
    </lineage>
</organism>
<evidence type="ECO:0000256" key="1">
    <source>
        <dbReference type="ARBA" id="ARBA00023015"/>
    </source>
</evidence>
<evidence type="ECO:0000259" key="4">
    <source>
        <dbReference type="PROSITE" id="PS50995"/>
    </source>
</evidence>
<dbReference type="InterPro" id="IPR039422">
    <property type="entry name" value="MarR/SlyA-like"/>
</dbReference>
<keyword evidence="6" id="KW-1185">Reference proteome</keyword>
<dbReference type="PRINTS" id="PR00598">
    <property type="entry name" value="HTHMARR"/>
</dbReference>